<keyword evidence="2" id="KW-1185">Reference proteome</keyword>
<sequence length="84" mass="9856">MCGAVSQRERDNFKIMLMSLRGFSLPFYDLALFHYLTHSPASFSRCVKKLFCDILWRDFFFVRSIIIEFGKSLVSVLMFNDSLT</sequence>
<reference evidence="1" key="1">
    <citation type="thesis" date="2020" institute="ProQuest LLC" country="789 East Eisenhower Parkway, Ann Arbor, MI, USA">
        <title>Comparative Genomics and Chromosome Evolution.</title>
        <authorList>
            <person name="Mudd A.B."/>
        </authorList>
    </citation>
    <scope>NUCLEOTIDE SEQUENCE</scope>
    <source>
        <strain evidence="1">237g6f4</strain>
        <tissue evidence="1">Blood</tissue>
    </source>
</reference>
<organism evidence="1 2">
    <name type="scientific">Engystomops pustulosus</name>
    <name type="common">Tungara frog</name>
    <name type="synonym">Physalaemus pustulosus</name>
    <dbReference type="NCBI Taxonomy" id="76066"/>
    <lineage>
        <taxon>Eukaryota</taxon>
        <taxon>Metazoa</taxon>
        <taxon>Chordata</taxon>
        <taxon>Craniata</taxon>
        <taxon>Vertebrata</taxon>
        <taxon>Euteleostomi</taxon>
        <taxon>Amphibia</taxon>
        <taxon>Batrachia</taxon>
        <taxon>Anura</taxon>
        <taxon>Neobatrachia</taxon>
        <taxon>Hyloidea</taxon>
        <taxon>Leptodactylidae</taxon>
        <taxon>Leiuperinae</taxon>
        <taxon>Engystomops</taxon>
    </lineage>
</organism>
<dbReference type="EMBL" id="WNYA01000010">
    <property type="protein sequence ID" value="KAG8553282.1"/>
    <property type="molecule type" value="Genomic_DNA"/>
</dbReference>
<dbReference type="AlphaFoldDB" id="A0AAV6ZWA5"/>
<proteinExistence type="predicted"/>
<accession>A0AAV6ZWA5</accession>
<name>A0AAV6ZWA5_ENGPU</name>
<protein>
    <submittedName>
        <fullName evidence="1">Uncharacterized protein</fullName>
    </submittedName>
</protein>
<gene>
    <name evidence="1" type="ORF">GDO81_003355</name>
</gene>
<evidence type="ECO:0000313" key="2">
    <source>
        <dbReference type="Proteomes" id="UP000824782"/>
    </source>
</evidence>
<dbReference type="Proteomes" id="UP000824782">
    <property type="component" value="Unassembled WGS sequence"/>
</dbReference>
<evidence type="ECO:0000313" key="1">
    <source>
        <dbReference type="EMBL" id="KAG8553282.1"/>
    </source>
</evidence>
<comment type="caution">
    <text evidence="1">The sequence shown here is derived from an EMBL/GenBank/DDBJ whole genome shotgun (WGS) entry which is preliminary data.</text>
</comment>